<organism evidence="2 3">
    <name type="scientific">Salinimicrobium sediminis</name>
    <dbReference type="NCBI Taxonomy" id="1343891"/>
    <lineage>
        <taxon>Bacteria</taxon>
        <taxon>Pseudomonadati</taxon>
        <taxon>Bacteroidota</taxon>
        <taxon>Flavobacteriia</taxon>
        <taxon>Flavobacteriales</taxon>
        <taxon>Flavobacteriaceae</taxon>
        <taxon>Salinimicrobium</taxon>
    </lineage>
</organism>
<evidence type="ECO:0000256" key="1">
    <source>
        <dbReference type="SAM" id="SignalP"/>
    </source>
</evidence>
<keyword evidence="3" id="KW-1185">Reference proteome</keyword>
<evidence type="ECO:0000313" key="2">
    <source>
        <dbReference type="EMBL" id="SOC79861.1"/>
    </source>
</evidence>
<dbReference type="Proteomes" id="UP000219193">
    <property type="component" value="Unassembled WGS sequence"/>
</dbReference>
<evidence type="ECO:0008006" key="4">
    <source>
        <dbReference type="Google" id="ProtNLM"/>
    </source>
</evidence>
<dbReference type="EMBL" id="OCMF01000001">
    <property type="protein sequence ID" value="SOC79861.1"/>
    <property type="molecule type" value="Genomic_DNA"/>
</dbReference>
<protein>
    <recommendedName>
        <fullName evidence="4">Adhesin</fullName>
    </recommendedName>
</protein>
<accession>A0A285X3C7</accession>
<keyword evidence="1" id="KW-0732">Signal</keyword>
<reference evidence="3" key="1">
    <citation type="submission" date="2017-09" db="EMBL/GenBank/DDBJ databases">
        <authorList>
            <person name="Varghese N."/>
            <person name="Submissions S."/>
        </authorList>
    </citation>
    <scope>NUCLEOTIDE SEQUENCE [LARGE SCALE GENOMIC DNA]</scope>
    <source>
        <strain evidence="3">CGMCC 1.12641</strain>
    </source>
</reference>
<proteinExistence type="predicted"/>
<feature type="chain" id="PRO_5012628660" description="Adhesin" evidence="1">
    <location>
        <begin position="19"/>
        <end position="224"/>
    </location>
</feature>
<evidence type="ECO:0000313" key="3">
    <source>
        <dbReference type="Proteomes" id="UP000219193"/>
    </source>
</evidence>
<dbReference type="RefSeq" id="WP_097055563.1">
    <property type="nucleotide sequence ID" value="NZ_OCMF01000001.1"/>
</dbReference>
<dbReference type="OrthoDB" id="1115882at2"/>
<feature type="signal peptide" evidence="1">
    <location>
        <begin position="1"/>
        <end position="18"/>
    </location>
</feature>
<gene>
    <name evidence="2" type="ORF">SAMN06296241_1399</name>
</gene>
<name>A0A285X3C7_9FLAO</name>
<sequence length="224" mass="25005">MRTLSLLLLVFVSLNLQAQKKVEKEVAYKGQPVTVELAFASDIEMKTWNKPSIRIEASVDTEDEKYTEQYELQINSSDSGIEISSNMKELIKAHHDQFGQHNDLKQKIYYTLLVPKGVELELSSVTGNLTSESLQGDFKIDLVVGNIDIKKFKGHLELTSVTGKINLPVKDSSYTAKTVMGNIHGNDPEAEKKKGFVGQEVIKDLQDSKNQLTLSTVTGDIYLN</sequence>
<dbReference type="AlphaFoldDB" id="A0A285X3C7"/>